<evidence type="ECO:0000313" key="5">
    <source>
        <dbReference type="EMBL" id="DAE30340.1"/>
    </source>
</evidence>
<dbReference type="PROSITE" id="PS50052">
    <property type="entry name" value="GUANYLATE_KINASE_2"/>
    <property type="match status" value="1"/>
</dbReference>
<dbReference type="PROSITE" id="PS00856">
    <property type="entry name" value="GUANYLATE_KINASE_1"/>
    <property type="match status" value="1"/>
</dbReference>
<dbReference type="Gene3D" id="3.40.50.300">
    <property type="entry name" value="P-loop containing nucleotide triphosphate hydrolases"/>
    <property type="match status" value="1"/>
</dbReference>
<keyword evidence="2" id="KW-0808">Transferase</keyword>
<evidence type="ECO:0000256" key="2">
    <source>
        <dbReference type="ARBA" id="ARBA00022679"/>
    </source>
</evidence>
<comment type="similarity">
    <text evidence="1">Belongs to the guanylate kinase family.</text>
</comment>
<name>A0A8S5RHA6_9VIRU</name>
<dbReference type="SUPFAM" id="SSF52540">
    <property type="entry name" value="P-loop containing nucleoside triphosphate hydrolases"/>
    <property type="match status" value="1"/>
</dbReference>
<evidence type="ECO:0000256" key="1">
    <source>
        <dbReference type="ARBA" id="ARBA00005790"/>
    </source>
</evidence>
<dbReference type="InterPro" id="IPR008145">
    <property type="entry name" value="GK/Ca_channel_bsu"/>
</dbReference>
<dbReference type="PANTHER" id="PTHR23117:SF13">
    <property type="entry name" value="GUANYLATE KINASE"/>
    <property type="match status" value="1"/>
</dbReference>
<protein>
    <submittedName>
        <fullName evidence="5">Guanylate kinase</fullName>
    </submittedName>
</protein>
<evidence type="ECO:0000256" key="3">
    <source>
        <dbReference type="ARBA" id="ARBA00022777"/>
    </source>
</evidence>
<organism evidence="5">
    <name type="scientific">virus sp. ctiha2</name>
    <dbReference type="NCBI Taxonomy" id="2827299"/>
    <lineage>
        <taxon>Viruses</taxon>
    </lineage>
</organism>
<dbReference type="InterPro" id="IPR027417">
    <property type="entry name" value="P-loop_NTPase"/>
</dbReference>
<accession>A0A8S5RHA6</accession>
<evidence type="ECO:0000259" key="4">
    <source>
        <dbReference type="PROSITE" id="PS50052"/>
    </source>
</evidence>
<proteinExistence type="inferred from homology"/>
<dbReference type="InterPro" id="IPR008144">
    <property type="entry name" value="Guanylate_kin-like_dom"/>
</dbReference>
<feature type="domain" description="Guanylate kinase-like" evidence="4">
    <location>
        <begin position="1"/>
        <end position="179"/>
    </location>
</feature>
<reference evidence="5" key="1">
    <citation type="journal article" date="2021" name="Proc. Natl. Acad. Sci. U.S.A.">
        <title>A Catalog of Tens of Thousands of Viruses from Human Metagenomes Reveals Hidden Associations with Chronic Diseases.</title>
        <authorList>
            <person name="Tisza M.J."/>
            <person name="Buck C.B."/>
        </authorList>
    </citation>
    <scope>NUCLEOTIDE SEQUENCE</scope>
    <source>
        <strain evidence="5">Ctiha2</strain>
    </source>
</reference>
<keyword evidence="3 5" id="KW-0418">Kinase</keyword>
<dbReference type="InterPro" id="IPR020590">
    <property type="entry name" value="Guanylate_kinase_CS"/>
</dbReference>
<dbReference type="SMART" id="SM00072">
    <property type="entry name" value="GuKc"/>
    <property type="match status" value="1"/>
</dbReference>
<dbReference type="GO" id="GO:0004385">
    <property type="term" value="F:GMP kinase activity"/>
    <property type="evidence" value="ECO:0007669"/>
    <property type="project" value="TreeGrafter"/>
</dbReference>
<dbReference type="EMBL" id="BK059104">
    <property type="protein sequence ID" value="DAE30340.1"/>
    <property type="molecule type" value="Genomic_DNA"/>
</dbReference>
<sequence length="193" mass="22541">MIILVGKSCSGKDTVVKELAKMGYNKIVTCTTRPPRPSEIDGREYHFLDKMNFLTKIDCGSFAEYRIYKTVSGVWYYGSLLEDYKTSHSVIILTPDALDKVMSKINENVTIIYIKVSNREIKRRMLNRDVDKTESKRRYKADKKDFRHISKKVDYIVHNENRTAFETALICKELDEIKEKNNREKSEGQDLLQ</sequence>
<dbReference type="PANTHER" id="PTHR23117">
    <property type="entry name" value="GUANYLATE KINASE-RELATED"/>
    <property type="match status" value="1"/>
</dbReference>
<dbReference type="Pfam" id="PF00625">
    <property type="entry name" value="Guanylate_kin"/>
    <property type="match status" value="1"/>
</dbReference>